<keyword evidence="2" id="KW-1185">Reference proteome</keyword>
<evidence type="ECO:0000313" key="1">
    <source>
        <dbReference type="EMBL" id="KAH7942082.1"/>
    </source>
</evidence>
<evidence type="ECO:0000313" key="2">
    <source>
        <dbReference type="Proteomes" id="UP000821865"/>
    </source>
</evidence>
<dbReference type="Proteomes" id="UP000821865">
    <property type="component" value="Chromosome 7"/>
</dbReference>
<gene>
    <name evidence="1" type="ORF">HPB49_020254</name>
</gene>
<sequence length="300" mass="33317">MLWNLAYPEKDRLLDYFNDIWQSGCLPEAWLMAVVVPVLKPRKFAKALTSYRPVSLTSVACSVFECGALVRLEWIARALDFSEHQTGFRRHRCTADSIADVVRSLEDARGSGEVALLVLLDVESALDGLRYPVIERSLDDLGVTGCVRRFVTAFLTGRGSRIRPEPFLFNLALASLPSAITADLRHRVYISVYADDVALWTRSPARSLPAVRSCLQRALDEVVSYFQAVGLSVSSTMTQALLVHPSVALRRRAVSMELGGSRIPWKQAVTYLGLLSLLKCSRSKRRMAVCSSEAEDHPST</sequence>
<name>A0ACB8CHB5_DERSI</name>
<protein>
    <submittedName>
        <fullName evidence="1">Uncharacterized protein</fullName>
    </submittedName>
</protein>
<organism evidence="1 2">
    <name type="scientific">Dermacentor silvarum</name>
    <name type="common">Tick</name>
    <dbReference type="NCBI Taxonomy" id="543639"/>
    <lineage>
        <taxon>Eukaryota</taxon>
        <taxon>Metazoa</taxon>
        <taxon>Ecdysozoa</taxon>
        <taxon>Arthropoda</taxon>
        <taxon>Chelicerata</taxon>
        <taxon>Arachnida</taxon>
        <taxon>Acari</taxon>
        <taxon>Parasitiformes</taxon>
        <taxon>Ixodida</taxon>
        <taxon>Ixodoidea</taxon>
        <taxon>Ixodidae</taxon>
        <taxon>Rhipicephalinae</taxon>
        <taxon>Dermacentor</taxon>
    </lineage>
</organism>
<comment type="caution">
    <text evidence="1">The sequence shown here is derived from an EMBL/GenBank/DDBJ whole genome shotgun (WGS) entry which is preliminary data.</text>
</comment>
<dbReference type="EMBL" id="CM023476">
    <property type="protein sequence ID" value="KAH7942082.1"/>
    <property type="molecule type" value="Genomic_DNA"/>
</dbReference>
<proteinExistence type="predicted"/>
<accession>A0ACB8CHB5</accession>
<reference evidence="1" key="1">
    <citation type="submission" date="2020-05" db="EMBL/GenBank/DDBJ databases">
        <title>Large-scale comparative analyses of tick genomes elucidate their genetic diversity and vector capacities.</title>
        <authorList>
            <person name="Jia N."/>
            <person name="Wang J."/>
            <person name="Shi W."/>
            <person name="Du L."/>
            <person name="Sun Y."/>
            <person name="Zhan W."/>
            <person name="Jiang J."/>
            <person name="Wang Q."/>
            <person name="Zhang B."/>
            <person name="Ji P."/>
            <person name="Sakyi L.B."/>
            <person name="Cui X."/>
            <person name="Yuan T."/>
            <person name="Jiang B."/>
            <person name="Yang W."/>
            <person name="Lam T.T.-Y."/>
            <person name="Chang Q."/>
            <person name="Ding S."/>
            <person name="Wang X."/>
            <person name="Zhu J."/>
            <person name="Ruan X."/>
            <person name="Zhao L."/>
            <person name="Wei J."/>
            <person name="Que T."/>
            <person name="Du C."/>
            <person name="Cheng J."/>
            <person name="Dai P."/>
            <person name="Han X."/>
            <person name="Huang E."/>
            <person name="Gao Y."/>
            <person name="Liu J."/>
            <person name="Shao H."/>
            <person name="Ye R."/>
            <person name="Li L."/>
            <person name="Wei W."/>
            <person name="Wang X."/>
            <person name="Wang C."/>
            <person name="Yang T."/>
            <person name="Huo Q."/>
            <person name="Li W."/>
            <person name="Guo W."/>
            <person name="Chen H."/>
            <person name="Zhou L."/>
            <person name="Ni X."/>
            <person name="Tian J."/>
            <person name="Zhou Y."/>
            <person name="Sheng Y."/>
            <person name="Liu T."/>
            <person name="Pan Y."/>
            <person name="Xia L."/>
            <person name="Li J."/>
            <person name="Zhao F."/>
            <person name="Cao W."/>
        </authorList>
    </citation>
    <scope>NUCLEOTIDE SEQUENCE</scope>
    <source>
        <strain evidence="1">Dsil-2018</strain>
    </source>
</reference>